<dbReference type="InterPro" id="IPR009061">
    <property type="entry name" value="DNA-bd_dom_put_sf"/>
</dbReference>
<evidence type="ECO:0000259" key="1">
    <source>
        <dbReference type="Pfam" id="PF12728"/>
    </source>
</evidence>
<gene>
    <name evidence="2" type="ORF">GCM10010968_17420</name>
</gene>
<reference evidence="3" key="1">
    <citation type="journal article" date="2019" name="Int. J. Syst. Evol. Microbiol.">
        <title>The Global Catalogue of Microorganisms (GCM) 10K type strain sequencing project: providing services to taxonomists for standard genome sequencing and annotation.</title>
        <authorList>
            <consortium name="The Broad Institute Genomics Platform"/>
            <consortium name="The Broad Institute Genome Sequencing Center for Infectious Disease"/>
            <person name="Wu L."/>
            <person name="Ma J."/>
        </authorList>
    </citation>
    <scope>NUCLEOTIDE SEQUENCE [LARGE SCALE GENOMIC DNA]</scope>
    <source>
        <strain evidence="3">CGMCC 1.6960</strain>
    </source>
</reference>
<feature type="domain" description="Helix-turn-helix" evidence="1">
    <location>
        <begin position="30"/>
        <end position="77"/>
    </location>
</feature>
<evidence type="ECO:0000313" key="3">
    <source>
        <dbReference type="Proteomes" id="UP000626982"/>
    </source>
</evidence>
<dbReference type="SUPFAM" id="SSF46955">
    <property type="entry name" value="Putative DNA-binding domain"/>
    <property type="match status" value="1"/>
</dbReference>
<proteinExistence type="predicted"/>
<accession>A0ABQ2KJB7</accession>
<dbReference type="InterPro" id="IPR041657">
    <property type="entry name" value="HTH_17"/>
</dbReference>
<protein>
    <recommendedName>
        <fullName evidence="1">Helix-turn-helix domain-containing protein</fullName>
    </recommendedName>
</protein>
<keyword evidence="3" id="KW-1185">Reference proteome</keyword>
<dbReference type="Pfam" id="PF12728">
    <property type="entry name" value="HTH_17"/>
    <property type="match status" value="1"/>
</dbReference>
<evidence type="ECO:0000313" key="2">
    <source>
        <dbReference type="EMBL" id="GGN85018.1"/>
    </source>
</evidence>
<dbReference type="Proteomes" id="UP000626982">
    <property type="component" value="Unassembled WGS sequence"/>
</dbReference>
<comment type="caution">
    <text evidence="2">The sequence shown here is derived from an EMBL/GenBank/DDBJ whole genome shotgun (WGS) entry which is preliminary data.</text>
</comment>
<organism evidence="2 3">
    <name type="scientific">Agrococcus terreus</name>
    <dbReference type="NCBI Taxonomy" id="574649"/>
    <lineage>
        <taxon>Bacteria</taxon>
        <taxon>Bacillati</taxon>
        <taxon>Actinomycetota</taxon>
        <taxon>Actinomycetes</taxon>
        <taxon>Micrococcales</taxon>
        <taxon>Microbacteriaceae</taxon>
        <taxon>Agrococcus</taxon>
    </lineage>
</organism>
<name>A0ABQ2KJB7_9MICO</name>
<dbReference type="RefSeq" id="WP_373284743.1">
    <property type="nucleotide sequence ID" value="NZ_BMLM01000001.1"/>
</dbReference>
<sequence length="78" mass="8629">MTSAPSAPTGVLLVPIDLLQLSPGVLLRERDVAAALYISVKTLQYHRQRGTGPRFVRLGRHVRYYAGDVVAWIEANRA</sequence>
<dbReference type="EMBL" id="BMLM01000001">
    <property type="protein sequence ID" value="GGN85018.1"/>
    <property type="molecule type" value="Genomic_DNA"/>
</dbReference>